<dbReference type="EMBL" id="FNVN01000002">
    <property type="protein sequence ID" value="SEG36361.1"/>
    <property type="molecule type" value="Genomic_DNA"/>
</dbReference>
<sequence length="52" mass="6342">MVLFALLIRLHRFPATHTVFSRHNLPSRLRHPRAERKSDKQQLKITDYNYLR</sequence>
<proteinExistence type="predicted"/>
<evidence type="ECO:0000313" key="3">
    <source>
        <dbReference type="Proteomes" id="UP000236740"/>
    </source>
</evidence>
<gene>
    <name evidence="2" type="ORF">SAMN04488133_2024</name>
</gene>
<dbReference type="AlphaFoldDB" id="A0A1H5ZJG3"/>
<reference evidence="2 3" key="1">
    <citation type="submission" date="2016-10" db="EMBL/GenBank/DDBJ databases">
        <authorList>
            <person name="de Groot N.N."/>
        </authorList>
    </citation>
    <scope>NUCLEOTIDE SEQUENCE [LARGE SCALE GENOMIC DNA]</scope>
    <source>
        <strain evidence="2 3">CGMCC 1.10331</strain>
    </source>
</reference>
<evidence type="ECO:0000313" key="2">
    <source>
        <dbReference type="EMBL" id="SEG36361.1"/>
    </source>
</evidence>
<feature type="region of interest" description="Disordered" evidence="1">
    <location>
        <begin position="28"/>
        <end position="52"/>
    </location>
</feature>
<dbReference type="Proteomes" id="UP000236740">
    <property type="component" value="Unassembled WGS sequence"/>
</dbReference>
<evidence type="ECO:0000256" key="1">
    <source>
        <dbReference type="SAM" id="MobiDB-lite"/>
    </source>
</evidence>
<name>A0A1H5ZJG3_9EURY</name>
<keyword evidence="3" id="KW-1185">Reference proteome</keyword>
<protein>
    <submittedName>
        <fullName evidence="2">Uncharacterized protein</fullName>
    </submittedName>
</protein>
<organism evidence="2 3">
    <name type="scientific">Halobellus limi</name>
    <dbReference type="NCBI Taxonomy" id="699433"/>
    <lineage>
        <taxon>Archaea</taxon>
        <taxon>Methanobacteriati</taxon>
        <taxon>Methanobacteriota</taxon>
        <taxon>Stenosarchaea group</taxon>
        <taxon>Halobacteria</taxon>
        <taxon>Halobacteriales</taxon>
        <taxon>Haloferacaceae</taxon>
        <taxon>Halobellus</taxon>
    </lineage>
</organism>
<accession>A0A1H5ZJG3</accession>